<evidence type="ECO:0000256" key="4">
    <source>
        <dbReference type="ARBA" id="ARBA00093447"/>
    </source>
</evidence>
<dbReference type="Proteomes" id="UP000196158">
    <property type="component" value="Unassembled WGS sequence"/>
</dbReference>
<comment type="subcellular location">
    <subcellularLocation>
        <location evidence="1">Mitochondrion matrix</location>
    </subcellularLocation>
</comment>
<dbReference type="NCBIfam" id="TIGR03317">
    <property type="entry name" value="ygfZ_signature"/>
    <property type="match status" value="1"/>
</dbReference>
<dbReference type="GO" id="GO:0016226">
    <property type="term" value="P:iron-sulfur cluster assembly"/>
    <property type="evidence" value="ECO:0007669"/>
    <property type="project" value="TreeGrafter"/>
</dbReference>
<dbReference type="AlphaFoldDB" id="A0A1X7R5V8"/>
<gene>
    <name evidence="7" type="ORF">KASA_0L00242G</name>
</gene>
<dbReference type="PANTHER" id="PTHR22602:SF0">
    <property type="entry name" value="TRANSFERASE CAF17, MITOCHONDRIAL-RELATED"/>
    <property type="match status" value="1"/>
</dbReference>
<accession>A0A1X7R5V8</accession>
<keyword evidence="8" id="KW-1185">Reference proteome</keyword>
<organism evidence="7 8">
    <name type="scientific">Maudiozyma saulgeensis</name>
    <dbReference type="NCBI Taxonomy" id="1789683"/>
    <lineage>
        <taxon>Eukaryota</taxon>
        <taxon>Fungi</taxon>
        <taxon>Dikarya</taxon>
        <taxon>Ascomycota</taxon>
        <taxon>Saccharomycotina</taxon>
        <taxon>Saccharomycetes</taxon>
        <taxon>Saccharomycetales</taxon>
        <taxon>Saccharomycetaceae</taxon>
        <taxon>Maudiozyma</taxon>
    </lineage>
</organism>
<dbReference type="PANTHER" id="PTHR22602">
    <property type="entry name" value="TRANSFERASE CAF17, MITOCHONDRIAL-RELATED"/>
    <property type="match status" value="1"/>
</dbReference>
<reference evidence="7 8" key="1">
    <citation type="submission" date="2017-04" db="EMBL/GenBank/DDBJ databases">
        <authorList>
            <person name="Afonso C.L."/>
            <person name="Miller P.J."/>
            <person name="Scott M.A."/>
            <person name="Spackman E."/>
            <person name="Goraichik I."/>
            <person name="Dimitrov K.M."/>
            <person name="Suarez D.L."/>
            <person name="Swayne D.E."/>
        </authorList>
    </citation>
    <scope>NUCLEOTIDE SEQUENCE [LARGE SCALE GENOMIC DNA]</scope>
</reference>
<sequence length="518" mass="58756">MTSNYRYLLSKFKPTRLSLNLQPLIITRRSIETASTNVQQPVIKGLFEYARLNNKSYIKIKGPESVKFINGLVSSKLQESFIKKNLTTIDANKNTETTSATNEQIVPVPKFDIMKGNWGLYHESGDYGPYLARFGQYTAFLDGKGKLITDSILYPTPLTLDNINDTKYPEYLIELDKGAMASTMMRTFEGHKILSKVKIKAVEENEVKTWDVLVRFENIPTSEENPWIDNILRPMASMKSPEDALAFANTVVGTLFEGFETNIKGLYIERRTDEVLKVDGSAPLMFRILTDNSIDDISTIFNSKAFPFDFTVSKQEESAFRKLRLRCGLLDGVTDVKPTTVLPLELNFDYFPDVVSSNKGCYIGQELTARTFATGILRKRIVPVKIHNLPALLSYINRPGHNSDKYLEVEMKSNGNDETFSSEETESQMVTSPFGSGKVVRKRKRPIGSLITFEEDVGIVMLRTEHFSRIFPQGNSHSTKPILFIDVGEENPENNVIIEVQEPFWLKNWFKSNSPKLV</sequence>
<dbReference type="InterPro" id="IPR017703">
    <property type="entry name" value="YgfZ/GCV_T_CS"/>
</dbReference>
<dbReference type="SUPFAM" id="SSF103025">
    <property type="entry name" value="Folate-binding domain"/>
    <property type="match status" value="1"/>
</dbReference>
<dbReference type="STRING" id="1789683.A0A1X7R5V8"/>
<dbReference type="OrthoDB" id="191995at2759"/>
<evidence type="ECO:0000313" key="8">
    <source>
        <dbReference type="Proteomes" id="UP000196158"/>
    </source>
</evidence>
<dbReference type="InterPro" id="IPR027266">
    <property type="entry name" value="TrmE/GcvT-like"/>
</dbReference>
<dbReference type="Gene3D" id="3.30.1360.120">
    <property type="entry name" value="Probable tRNA modification gtpase trme, domain 1"/>
    <property type="match status" value="1"/>
</dbReference>
<protein>
    <submittedName>
        <fullName evidence="7">Similar to Saccharomyces cerevisiae YJR122W IBA57 Mitochondrial matrix protein involved in the incorporation of iron-sulfur clusters into mitochondrial aconitase-type proteins</fullName>
    </submittedName>
</protein>
<comment type="similarity">
    <text evidence="4">Belongs to the GcvT family. CAF17/IBA57 subfamily.</text>
</comment>
<evidence type="ECO:0000256" key="2">
    <source>
        <dbReference type="ARBA" id="ARBA00022946"/>
    </source>
</evidence>
<dbReference type="InterPro" id="IPR057460">
    <property type="entry name" value="CAF17_C"/>
</dbReference>
<evidence type="ECO:0000259" key="6">
    <source>
        <dbReference type="Pfam" id="PF25455"/>
    </source>
</evidence>
<feature type="region of interest" description="Disordered" evidence="5">
    <location>
        <begin position="415"/>
        <end position="435"/>
    </location>
</feature>
<evidence type="ECO:0000256" key="1">
    <source>
        <dbReference type="ARBA" id="ARBA00004305"/>
    </source>
</evidence>
<dbReference type="GO" id="GO:0005759">
    <property type="term" value="C:mitochondrial matrix"/>
    <property type="evidence" value="ECO:0007669"/>
    <property type="project" value="UniProtKB-SubCell"/>
</dbReference>
<evidence type="ECO:0000256" key="5">
    <source>
        <dbReference type="SAM" id="MobiDB-lite"/>
    </source>
</evidence>
<evidence type="ECO:0000256" key="3">
    <source>
        <dbReference type="ARBA" id="ARBA00023128"/>
    </source>
</evidence>
<feature type="domain" description="CAF17 C-terminal" evidence="6">
    <location>
        <begin position="378"/>
        <end position="468"/>
    </location>
</feature>
<dbReference type="Pfam" id="PF25455">
    <property type="entry name" value="Beta-barrel_CAF17_C"/>
    <property type="match status" value="1"/>
</dbReference>
<keyword evidence="2" id="KW-0809">Transit peptide</keyword>
<dbReference type="InterPro" id="IPR045179">
    <property type="entry name" value="YgfZ/GcvT"/>
</dbReference>
<proteinExistence type="inferred from homology"/>
<evidence type="ECO:0000313" key="7">
    <source>
        <dbReference type="EMBL" id="SMN21015.1"/>
    </source>
</evidence>
<dbReference type="EMBL" id="FXLY01000007">
    <property type="protein sequence ID" value="SMN21015.1"/>
    <property type="molecule type" value="Genomic_DNA"/>
</dbReference>
<keyword evidence="3" id="KW-0496">Mitochondrion</keyword>
<name>A0A1X7R5V8_9SACH</name>